<evidence type="ECO:0000256" key="1">
    <source>
        <dbReference type="SAM" id="Phobius"/>
    </source>
</evidence>
<sequence>MAITWGDIGAIFAVLVVGSFVAGFIDAWWEQRKRDKEQKERGNAQAHKG</sequence>
<comment type="caution">
    <text evidence="3">The sequence shown here is derived from an EMBL/GenBank/DDBJ whole genome shotgun (WGS) entry which is preliminary data.</text>
</comment>
<dbReference type="EMBL" id="BARW01000001">
    <property type="protein sequence ID" value="GAI67270.1"/>
    <property type="molecule type" value="Genomic_DNA"/>
</dbReference>
<evidence type="ECO:0000313" key="3">
    <source>
        <dbReference type="EMBL" id="GAJ05134.1"/>
    </source>
</evidence>
<dbReference type="AlphaFoldDB" id="X1TIP4"/>
<name>X1TIP4_9ZZZZ</name>
<feature type="transmembrane region" description="Helical" evidence="1">
    <location>
        <begin position="6"/>
        <end position="29"/>
    </location>
</feature>
<dbReference type="EMBL" id="BARW01034324">
    <property type="protein sequence ID" value="GAJ05134.1"/>
    <property type="molecule type" value="Genomic_DNA"/>
</dbReference>
<reference evidence="3" key="1">
    <citation type="journal article" date="2014" name="Front. Microbiol.">
        <title>High frequency of phylogenetically diverse reductive dehalogenase-homologous genes in deep subseafloor sedimentary metagenomes.</title>
        <authorList>
            <person name="Kawai M."/>
            <person name="Futagami T."/>
            <person name="Toyoda A."/>
            <person name="Takaki Y."/>
            <person name="Nishi S."/>
            <person name="Hori S."/>
            <person name="Arai W."/>
            <person name="Tsubouchi T."/>
            <person name="Morono Y."/>
            <person name="Uchiyama I."/>
            <person name="Ito T."/>
            <person name="Fujiyama A."/>
            <person name="Inagaki F."/>
            <person name="Takami H."/>
        </authorList>
    </citation>
    <scope>NUCLEOTIDE SEQUENCE</scope>
    <source>
        <strain evidence="3">Expedition CK06-06</strain>
    </source>
</reference>
<keyword evidence="1" id="KW-0812">Transmembrane</keyword>
<keyword evidence="1" id="KW-1133">Transmembrane helix</keyword>
<proteinExistence type="predicted"/>
<keyword evidence="1" id="KW-0472">Membrane</keyword>
<protein>
    <submittedName>
        <fullName evidence="3">Uncharacterized protein</fullName>
    </submittedName>
</protein>
<gene>
    <name evidence="2" type="ORF">S12H4_00014</name>
    <name evidence="3" type="ORF">S12H4_53819</name>
</gene>
<accession>X1TIP4</accession>
<evidence type="ECO:0000313" key="2">
    <source>
        <dbReference type="EMBL" id="GAI67270.1"/>
    </source>
</evidence>
<organism evidence="3">
    <name type="scientific">marine sediment metagenome</name>
    <dbReference type="NCBI Taxonomy" id="412755"/>
    <lineage>
        <taxon>unclassified sequences</taxon>
        <taxon>metagenomes</taxon>
        <taxon>ecological metagenomes</taxon>
    </lineage>
</organism>